<proteinExistence type="predicted"/>
<keyword evidence="2" id="KW-1185">Reference proteome</keyword>
<dbReference type="EMBL" id="NTFS01000394">
    <property type="protein sequence ID" value="PAX51442.1"/>
    <property type="molecule type" value="Genomic_DNA"/>
</dbReference>
<evidence type="ECO:0000313" key="2">
    <source>
        <dbReference type="Proteomes" id="UP000218238"/>
    </source>
</evidence>
<dbReference type="OrthoDB" id="526886at2"/>
<dbReference type="RefSeq" id="WP_095724206.1">
    <property type="nucleotide sequence ID" value="NZ_NTFS01000394.1"/>
</dbReference>
<protein>
    <recommendedName>
        <fullName evidence="3">Filamentous haemagglutinin FhaB/tRNA nuclease CdiA-like TPS domain-containing protein</fullName>
    </recommendedName>
</protein>
<evidence type="ECO:0008006" key="3">
    <source>
        <dbReference type="Google" id="ProtNLM"/>
    </source>
</evidence>
<organism evidence="1 2">
    <name type="scientific">Brunnivagina elsteri CCALA 953</name>
    <dbReference type="NCBI Taxonomy" id="987040"/>
    <lineage>
        <taxon>Bacteria</taxon>
        <taxon>Bacillati</taxon>
        <taxon>Cyanobacteriota</taxon>
        <taxon>Cyanophyceae</taxon>
        <taxon>Nostocales</taxon>
        <taxon>Calotrichaceae</taxon>
        <taxon>Brunnivagina</taxon>
    </lineage>
</organism>
<gene>
    <name evidence="1" type="ORF">CK510_24745</name>
</gene>
<reference evidence="1 2" key="1">
    <citation type="submission" date="2017-08" db="EMBL/GenBank/DDBJ databases">
        <title>Draft genome sequence of filamentous cyanobacterium Calothrix elsteri CCALA 953.</title>
        <authorList>
            <person name="Gagunashvili A.N."/>
            <person name="Elster J."/>
            <person name="Andresson O.S."/>
        </authorList>
    </citation>
    <scope>NUCLEOTIDE SEQUENCE [LARGE SCALE GENOMIC DNA]</scope>
    <source>
        <strain evidence="1 2">CCALA 953</strain>
    </source>
</reference>
<sequence length="198" mass="21186">MHISPKHLQKFILSSVFVFTIAPIFPTAAQITPDNTLGTERSRLDSNVLINSVLGDKINGGAIRDRNLFHSFSDINVNTGSIRLDNKSAIASLTNSGNGGNIFLDINDFLVLRNSSNISTTAGLQQFGGDGGNITINIPFIIAAPGENSNIAANAFTGKGGQINITTQGIFGIEPRTQASDATKDIRELHRKKCPMSF</sequence>
<dbReference type="Proteomes" id="UP000218238">
    <property type="component" value="Unassembled WGS sequence"/>
</dbReference>
<evidence type="ECO:0000313" key="1">
    <source>
        <dbReference type="EMBL" id="PAX51442.1"/>
    </source>
</evidence>
<dbReference type="AlphaFoldDB" id="A0A2A2TCJ7"/>
<name>A0A2A2TCJ7_9CYAN</name>
<comment type="caution">
    <text evidence="1">The sequence shown here is derived from an EMBL/GenBank/DDBJ whole genome shotgun (WGS) entry which is preliminary data.</text>
</comment>
<accession>A0A2A2TCJ7</accession>